<dbReference type="InterPro" id="IPR051399">
    <property type="entry name" value="RNA-guided_DNA_endo/Transpos"/>
</dbReference>
<dbReference type="NCBIfam" id="NF040570">
    <property type="entry name" value="guided_TnpB"/>
    <property type="match status" value="1"/>
</dbReference>
<keyword evidence="5" id="KW-0862">Zinc</keyword>
<dbReference type="PANTHER" id="PTHR30405">
    <property type="entry name" value="TRANSPOSASE"/>
    <property type="match status" value="1"/>
</dbReference>
<evidence type="ECO:0000256" key="1">
    <source>
        <dbReference type="ARBA" id="ARBA00008761"/>
    </source>
</evidence>
<evidence type="ECO:0000256" key="7">
    <source>
        <dbReference type="ARBA" id="ARBA00023172"/>
    </source>
</evidence>
<keyword evidence="12" id="KW-1185">Reference proteome</keyword>
<comment type="caution">
    <text evidence="11">The sequence shown here is derived from an EMBL/GenBank/DDBJ whole genome shotgun (WGS) entry which is preliminary data.</text>
</comment>
<keyword evidence="11" id="KW-0540">Nuclease</keyword>
<dbReference type="PANTHER" id="PTHR30405:SF11">
    <property type="entry name" value="RNA-GUIDED DNA ENDONUCLEASE RV2885C-RELATED"/>
    <property type="match status" value="1"/>
</dbReference>
<keyword evidence="3" id="KW-0815">Transposition</keyword>
<evidence type="ECO:0000259" key="8">
    <source>
        <dbReference type="Pfam" id="PF01385"/>
    </source>
</evidence>
<keyword evidence="11" id="KW-0378">Hydrolase</keyword>
<keyword evidence="6" id="KW-0238">DNA-binding</keyword>
<dbReference type="GO" id="GO:0004519">
    <property type="term" value="F:endonuclease activity"/>
    <property type="evidence" value="ECO:0007669"/>
    <property type="project" value="UniProtKB-KW"/>
</dbReference>
<gene>
    <name evidence="11" type="ORF">ACFFV7_39635</name>
</gene>
<evidence type="ECO:0000256" key="2">
    <source>
        <dbReference type="ARBA" id="ARBA00011044"/>
    </source>
</evidence>
<evidence type="ECO:0000256" key="4">
    <source>
        <dbReference type="ARBA" id="ARBA00022723"/>
    </source>
</evidence>
<dbReference type="RefSeq" id="WP_229825194.1">
    <property type="nucleotide sequence ID" value="NZ_BMRC01000056.1"/>
</dbReference>
<evidence type="ECO:0000313" key="11">
    <source>
        <dbReference type="EMBL" id="MFB9207354.1"/>
    </source>
</evidence>
<feature type="domain" description="Transposase putative helix-turn-helix" evidence="10">
    <location>
        <begin position="6"/>
        <end position="47"/>
    </location>
</feature>
<reference evidence="11 12" key="1">
    <citation type="submission" date="2024-09" db="EMBL/GenBank/DDBJ databases">
        <authorList>
            <person name="Sun Q."/>
            <person name="Mori K."/>
        </authorList>
    </citation>
    <scope>NUCLEOTIDE SEQUENCE [LARGE SCALE GENOMIC DNA]</scope>
    <source>
        <strain evidence="11 12">CCM 3426</strain>
    </source>
</reference>
<feature type="domain" description="Cas12f1-like TNB" evidence="9">
    <location>
        <begin position="371"/>
        <end position="435"/>
    </location>
</feature>
<evidence type="ECO:0000313" key="12">
    <source>
        <dbReference type="Proteomes" id="UP001589647"/>
    </source>
</evidence>
<keyword evidence="4" id="KW-0479">Metal-binding</keyword>
<keyword evidence="11" id="KW-0255">Endonuclease</keyword>
<organism evidence="11 12">
    <name type="scientific">Nonomuraea spiralis</name>
    <dbReference type="NCBI Taxonomy" id="46182"/>
    <lineage>
        <taxon>Bacteria</taxon>
        <taxon>Bacillati</taxon>
        <taxon>Actinomycetota</taxon>
        <taxon>Actinomycetes</taxon>
        <taxon>Streptosporangiales</taxon>
        <taxon>Streptosporangiaceae</taxon>
        <taxon>Nonomuraea</taxon>
    </lineage>
</organism>
<dbReference type="InterPro" id="IPR010095">
    <property type="entry name" value="Cas12f1-like_TNB"/>
</dbReference>
<protein>
    <submittedName>
        <fullName evidence="11">RNA-guided endonuclease InsQ/TnpB family protein</fullName>
    </submittedName>
</protein>
<evidence type="ECO:0000256" key="6">
    <source>
        <dbReference type="ARBA" id="ARBA00023125"/>
    </source>
</evidence>
<dbReference type="InterPro" id="IPR021027">
    <property type="entry name" value="Transposase_put_HTH"/>
</dbReference>
<evidence type="ECO:0000256" key="3">
    <source>
        <dbReference type="ARBA" id="ARBA00022578"/>
    </source>
</evidence>
<comment type="similarity">
    <text evidence="2">In the N-terminal section; belongs to the transposase 2 family.</text>
</comment>
<comment type="similarity">
    <text evidence="1">In the C-terminal section; belongs to the transposase 35 family.</text>
</comment>
<sequence length="457" mass="50530">MARQQILRAFKFALAPTQSQEAELRRHAGASRWAFNHALAAKTTAHASWRAQVAALVEAGTAEDVARKQIKIAVPRKPEVQTAWIAGRGDSRAGQDGACPWFHEVSTYCFQSAFQDADTAWKNWLDSLKGRRAGRRVGYPRFKKRGRSRDSFRIHHDVKRPGIRLATHRRLRILRLGEVRLHDSVKRLARLLARGEAVVQSVTVSRGGDRWYASVLCKVSADLPQRPTRRQAAAGVVGLDLGVTHLVALSQPADLGHGPVQLVNNPRHLAAAQVRLRRAQRALSRTQKGSARREKVKKRLSRLHEQLAVRRVGFLHQVTKRLATGFGVVAVEDLHVAGMTRSARGTVESPGRNVRQKAGLNRAILDTSPAELRRQLTYKTSWYGSTLAVLDRWFPSSKTCSACGRQNPRLTLADRVFTCVCGLTLNRDINAARNIAAHAVAVAAPVAETVAPDRGET</sequence>
<dbReference type="Pfam" id="PF12323">
    <property type="entry name" value="HTH_OrfB_IS605"/>
    <property type="match status" value="1"/>
</dbReference>
<evidence type="ECO:0000259" key="10">
    <source>
        <dbReference type="Pfam" id="PF12323"/>
    </source>
</evidence>
<evidence type="ECO:0000259" key="9">
    <source>
        <dbReference type="Pfam" id="PF07282"/>
    </source>
</evidence>
<feature type="domain" description="Probable transposase IS891/IS1136/IS1341" evidence="8">
    <location>
        <begin position="226"/>
        <end position="342"/>
    </location>
</feature>
<evidence type="ECO:0000256" key="5">
    <source>
        <dbReference type="ARBA" id="ARBA00022833"/>
    </source>
</evidence>
<proteinExistence type="inferred from homology"/>
<dbReference type="Pfam" id="PF07282">
    <property type="entry name" value="Cas12f1-like_TNB"/>
    <property type="match status" value="1"/>
</dbReference>
<accession>A0ABV5IS29</accession>
<dbReference type="Proteomes" id="UP001589647">
    <property type="component" value="Unassembled WGS sequence"/>
</dbReference>
<name>A0ABV5IS29_9ACTN</name>
<dbReference type="Pfam" id="PF01385">
    <property type="entry name" value="OrfB_IS605"/>
    <property type="match status" value="1"/>
</dbReference>
<dbReference type="InterPro" id="IPR001959">
    <property type="entry name" value="Transposase"/>
</dbReference>
<keyword evidence="7" id="KW-0233">DNA recombination</keyword>
<dbReference type="EMBL" id="JBHMEI010000050">
    <property type="protein sequence ID" value="MFB9207354.1"/>
    <property type="molecule type" value="Genomic_DNA"/>
</dbReference>